<evidence type="ECO:0000256" key="1">
    <source>
        <dbReference type="SAM" id="Phobius"/>
    </source>
</evidence>
<keyword evidence="1" id="KW-0472">Membrane</keyword>
<evidence type="ECO:0000313" key="3">
    <source>
        <dbReference type="Proteomes" id="UP000472273"/>
    </source>
</evidence>
<keyword evidence="1" id="KW-0812">Transmembrane</keyword>
<sequence length="97" mass="11343">MTNGDLKAQRAVLWSRRFSLLYAMGVWTVIGYLVSQSVHFKEIPLEEKKEPPPQPPPAKFTGLKQSDLQETIYRVTNMPRLLFWVSFRYKDNGLEKE</sequence>
<name>A0A670Y7N4_PSETE</name>
<evidence type="ECO:0008006" key="4">
    <source>
        <dbReference type="Google" id="ProtNLM"/>
    </source>
</evidence>
<dbReference type="Proteomes" id="UP000472273">
    <property type="component" value="Unplaced"/>
</dbReference>
<dbReference type="Ensembl" id="ENSPTXT00000004732.1">
    <property type="protein sequence ID" value="ENSPTXP00000004600.1"/>
    <property type="gene ID" value="ENSPTXG00000003375.1"/>
</dbReference>
<accession>A0A670Y7N4</accession>
<reference evidence="2" key="2">
    <citation type="submission" date="2025-09" db="UniProtKB">
        <authorList>
            <consortium name="Ensembl"/>
        </authorList>
    </citation>
    <scope>IDENTIFICATION</scope>
</reference>
<evidence type="ECO:0000313" key="2">
    <source>
        <dbReference type="Ensembl" id="ENSPTXP00000004600.1"/>
    </source>
</evidence>
<dbReference type="AlphaFoldDB" id="A0A670Y7N4"/>
<keyword evidence="1" id="KW-1133">Transmembrane helix</keyword>
<keyword evidence="3" id="KW-1185">Reference proteome</keyword>
<protein>
    <recommendedName>
        <fullName evidence="4">Small integral membrane protein 26</fullName>
    </recommendedName>
</protein>
<reference evidence="2" key="1">
    <citation type="submission" date="2025-08" db="UniProtKB">
        <authorList>
            <consortium name="Ensembl"/>
        </authorList>
    </citation>
    <scope>IDENTIFICATION</scope>
</reference>
<organism evidence="2 3">
    <name type="scientific">Pseudonaja textilis</name>
    <name type="common">Eastern brown snake</name>
    <dbReference type="NCBI Taxonomy" id="8673"/>
    <lineage>
        <taxon>Eukaryota</taxon>
        <taxon>Metazoa</taxon>
        <taxon>Chordata</taxon>
        <taxon>Craniata</taxon>
        <taxon>Vertebrata</taxon>
        <taxon>Euteleostomi</taxon>
        <taxon>Lepidosauria</taxon>
        <taxon>Squamata</taxon>
        <taxon>Bifurcata</taxon>
        <taxon>Unidentata</taxon>
        <taxon>Episquamata</taxon>
        <taxon>Toxicofera</taxon>
        <taxon>Serpentes</taxon>
        <taxon>Colubroidea</taxon>
        <taxon>Elapidae</taxon>
        <taxon>Hydrophiinae</taxon>
        <taxon>Pseudonaja</taxon>
    </lineage>
</organism>
<dbReference type="GeneTree" id="ENSGT00990000214234"/>
<proteinExistence type="predicted"/>
<feature type="transmembrane region" description="Helical" evidence="1">
    <location>
        <begin position="20"/>
        <end position="40"/>
    </location>
</feature>